<organism evidence="1 2">
    <name type="scientific">Colletotrichum kahawae</name>
    <name type="common">Coffee berry disease fungus</name>
    <dbReference type="NCBI Taxonomy" id="34407"/>
    <lineage>
        <taxon>Eukaryota</taxon>
        <taxon>Fungi</taxon>
        <taxon>Dikarya</taxon>
        <taxon>Ascomycota</taxon>
        <taxon>Pezizomycotina</taxon>
        <taxon>Sordariomycetes</taxon>
        <taxon>Hypocreomycetidae</taxon>
        <taxon>Glomerellales</taxon>
        <taxon>Glomerellaceae</taxon>
        <taxon>Colletotrichum</taxon>
        <taxon>Colletotrichum gloeosporioides species complex</taxon>
    </lineage>
</organism>
<accession>A0AAE0CY01</accession>
<proteinExistence type="predicted"/>
<keyword evidence="2" id="KW-1185">Reference proteome</keyword>
<evidence type="ECO:0000313" key="1">
    <source>
        <dbReference type="EMBL" id="KAK2729870.1"/>
    </source>
</evidence>
<dbReference type="EMBL" id="VYYT01000754">
    <property type="protein sequence ID" value="KAK2729870.1"/>
    <property type="molecule type" value="Genomic_DNA"/>
</dbReference>
<protein>
    <submittedName>
        <fullName evidence="1">Uncharacterized protein</fullName>
    </submittedName>
</protein>
<reference evidence="1" key="1">
    <citation type="submission" date="2023-02" db="EMBL/GenBank/DDBJ databases">
        <title>Colletotrichum kahawae CIFC_Que2 genome sequencing and assembly.</title>
        <authorList>
            <person name="Baroncelli R."/>
        </authorList>
    </citation>
    <scope>NUCLEOTIDE SEQUENCE</scope>
    <source>
        <strain evidence="1">CIFC_Que2</strain>
    </source>
</reference>
<sequence>MPLPIQKVTLLPPTWLDADAKFLTVKAGPQTAVHSVPNPTLTPHVIENSEHGDAGDALQSLPQLYLEPEAIGSAEPLVFPEWRDFLVSIPANFSAVRRRRRKEQ</sequence>
<name>A0AAE0CY01_COLKA</name>
<evidence type="ECO:0000313" key="2">
    <source>
        <dbReference type="Proteomes" id="UP001281614"/>
    </source>
</evidence>
<dbReference type="AlphaFoldDB" id="A0AAE0CY01"/>
<dbReference type="Proteomes" id="UP001281614">
    <property type="component" value="Unassembled WGS sequence"/>
</dbReference>
<comment type="caution">
    <text evidence="1">The sequence shown here is derived from an EMBL/GenBank/DDBJ whole genome shotgun (WGS) entry which is preliminary data.</text>
</comment>
<gene>
    <name evidence="1" type="ORF">CKAH01_10035</name>
</gene>